<evidence type="ECO:0000313" key="1">
    <source>
        <dbReference type="EMBL" id="HDI83415.1"/>
    </source>
</evidence>
<reference evidence="1" key="1">
    <citation type="journal article" date="2020" name="mSystems">
        <title>Genome- and Community-Level Interaction Insights into Carbon Utilization and Element Cycling Functions of Hydrothermarchaeota in Hydrothermal Sediment.</title>
        <authorList>
            <person name="Zhou Z."/>
            <person name="Liu Y."/>
            <person name="Xu W."/>
            <person name="Pan J."/>
            <person name="Luo Z.H."/>
            <person name="Li M."/>
        </authorList>
    </citation>
    <scope>NUCLEOTIDE SEQUENCE [LARGE SCALE GENOMIC DNA]</scope>
    <source>
        <strain evidence="1">HyVt-102</strain>
    </source>
</reference>
<dbReference type="AlphaFoldDB" id="A0A7C0VCY5"/>
<name>A0A7C0VCY5_UNCW3</name>
<protein>
    <submittedName>
        <fullName evidence="1">Uncharacterized protein</fullName>
    </submittedName>
</protein>
<proteinExistence type="predicted"/>
<accession>A0A7C0VCY5</accession>
<comment type="caution">
    <text evidence="1">The sequence shown here is derived from an EMBL/GenBank/DDBJ whole genome shotgun (WGS) entry which is preliminary data.</text>
</comment>
<gene>
    <name evidence="1" type="ORF">ENF18_06450</name>
</gene>
<organism evidence="1">
    <name type="scientific">candidate division WOR-3 bacterium</name>
    <dbReference type="NCBI Taxonomy" id="2052148"/>
    <lineage>
        <taxon>Bacteria</taxon>
        <taxon>Bacteria division WOR-3</taxon>
    </lineage>
</organism>
<dbReference type="EMBL" id="DQWE01000304">
    <property type="protein sequence ID" value="HDI83415.1"/>
    <property type="molecule type" value="Genomic_DNA"/>
</dbReference>
<dbReference type="Proteomes" id="UP000885847">
    <property type="component" value="Unassembled WGS sequence"/>
</dbReference>
<sequence length="91" mass="10771">MDRKDIERIARDEIIKDFPEFADVPPHIEEREMVVSDSTYEKARMKPRKPSKVWVAVFRKYFKTEDGQEIEKVIRATIDSKGKVIKITHSH</sequence>